<dbReference type="HOGENOM" id="CLU_221488_0_0_6"/>
<dbReference type="RefSeq" id="WP_012539865.1">
    <property type="nucleotide sequence ID" value="NC_011274.1"/>
</dbReference>
<dbReference type="KEGG" id="seg:SG1201"/>
<dbReference type="InterPro" id="IPR049596">
    <property type="entry name" value="YlcG-like"/>
</dbReference>
<name>B5R8P6_SALG2</name>
<gene>
    <name evidence="1" type="ordered locus">SG1201</name>
</gene>
<accession>B5R8P6</accession>
<dbReference type="AlphaFoldDB" id="B5R8P6"/>
<dbReference type="EMBL" id="AM933173">
    <property type="protein sequence ID" value="CAR37082.1"/>
    <property type="molecule type" value="Genomic_DNA"/>
</dbReference>
<evidence type="ECO:0000313" key="1">
    <source>
        <dbReference type="EMBL" id="CAR37082.1"/>
    </source>
</evidence>
<reference evidence="1 2" key="1">
    <citation type="journal article" date="2008" name="Genome Res.">
        <title>Comparative genome analysis of Salmonella enteritidis PT4 and Salmonella gallinarum 287/91 provides insights into evolutionary and host adaptation pathways.</title>
        <authorList>
            <person name="Thomson N.R."/>
            <person name="Clayton D.J."/>
            <person name="Windhorst D."/>
            <person name="Vernikos G."/>
            <person name="Davidson S."/>
            <person name="Churcher C."/>
            <person name="Quail M.A."/>
            <person name="Stevens M."/>
            <person name="Jones M.A."/>
            <person name="Watson M."/>
            <person name="Barron A."/>
            <person name="Layton A."/>
            <person name="Pickard D."/>
            <person name="Kingsley R.A."/>
            <person name="Bignell A."/>
            <person name="Clark L."/>
            <person name="Harris B."/>
            <person name="Ormond D."/>
            <person name="Abdellah Z."/>
            <person name="Brooks K."/>
            <person name="Cherevach I."/>
            <person name="Chillingworth T."/>
            <person name="Woodward J."/>
            <person name="Norberczak H."/>
            <person name="Lord A."/>
            <person name="Arrowsmith C."/>
            <person name="Jagels K."/>
            <person name="Moule S."/>
            <person name="Mungall K."/>
            <person name="Sanders M."/>
            <person name="Whitehead S."/>
            <person name="Chabalgoity J.A."/>
            <person name="Maskell D."/>
            <person name="Humphrey T."/>
            <person name="Roberts M."/>
            <person name="Barrow P.A."/>
            <person name="Dougan G."/>
            <person name="Parkhill J."/>
        </authorList>
    </citation>
    <scope>NUCLEOTIDE SEQUENCE [LARGE SCALE GENOMIC DNA]</scope>
    <source>
        <strain evidence="2">287/91 / NCTC 13346</strain>
    </source>
</reference>
<dbReference type="NCBIfam" id="NF033498">
    <property type="entry name" value="YlcG_phage_expr"/>
    <property type="match status" value="1"/>
</dbReference>
<proteinExistence type="predicted"/>
<sequence>MLIPFPGSILIDYRILKNYVKITGGTV</sequence>
<organism evidence="1 2">
    <name type="scientific">Salmonella gallinarum (strain 287/91 / NCTC 13346)</name>
    <dbReference type="NCBI Taxonomy" id="550538"/>
    <lineage>
        <taxon>Bacteria</taxon>
        <taxon>Pseudomonadati</taxon>
        <taxon>Pseudomonadota</taxon>
        <taxon>Gammaproteobacteria</taxon>
        <taxon>Enterobacterales</taxon>
        <taxon>Enterobacteriaceae</taxon>
        <taxon>Salmonella</taxon>
    </lineage>
</organism>
<dbReference type="Proteomes" id="UP000008321">
    <property type="component" value="Chromosome"/>
</dbReference>
<protein>
    <submittedName>
        <fullName evidence="1">Putative bacteriophage protein</fullName>
    </submittedName>
</protein>
<evidence type="ECO:0000313" key="2">
    <source>
        <dbReference type="Proteomes" id="UP000008321"/>
    </source>
</evidence>